<dbReference type="InterPro" id="IPR013656">
    <property type="entry name" value="PAS_4"/>
</dbReference>
<gene>
    <name evidence="4" type="ORF">JGU71_13910</name>
</gene>
<dbReference type="CDD" id="cd01948">
    <property type="entry name" value="EAL"/>
    <property type="match status" value="1"/>
</dbReference>
<dbReference type="RefSeq" id="WP_199704757.1">
    <property type="nucleotide sequence ID" value="NZ_JAEMNV010000004.1"/>
</dbReference>
<keyword evidence="5" id="KW-1185">Reference proteome</keyword>
<dbReference type="InterPro" id="IPR052155">
    <property type="entry name" value="Biofilm_reg_signaling"/>
</dbReference>
<dbReference type="SUPFAM" id="SSF141868">
    <property type="entry name" value="EAL domain-like"/>
    <property type="match status" value="1"/>
</dbReference>
<feature type="domain" description="PAS" evidence="1">
    <location>
        <begin position="156"/>
        <end position="206"/>
    </location>
</feature>
<dbReference type="Pfam" id="PF13426">
    <property type="entry name" value="PAS_9"/>
    <property type="match status" value="1"/>
</dbReference>
<accession>A0A934NRB4</accession>
<dbReference type="NCBIfam" id="TIGR00229">
    <property type="entry name" value="sensory_box"/>
    <property type="match status" value="1"/>
</dbReference>
<dbReference type="PROSITE" id="PS50887">
    <property type="entry name" value="GGDEF"/>
    <property type="match status" value="1"/>
</dbReference>
<reference evidence="4" key="1">
    <citation type="submission" date="2020-12" db="EMBL/GenBank/DDBJ databases">
        <title>Antrihabitans popcorni sp. nov. and Antrihabitans auranticaus sp. nov., isolated from a larva cave.</title>
        <authorList>
            <person name="Lee S.D."/>
            <person name="Kim I.S."/>
        </authorList>
    </citation>
    <scope>NUCLEOTIDE SEQUENCE</scope>
    <source>
        <strain evidence="4">YC3-6</strain>
    </source>
</reference>
<dbReference type="InterPro" id="IPR001633">
    <property type="entry name" value="EAL_dom"/>
</dbReference>
<dbReference type="PROSITE" id="PS50883">
    <property type="entry name" value="EAL"/>
    <property type="match status" value="1"/>
</dbReference>
<dbReference type="CDD" id="cd00130">
    <property type="entry name" value="PAS"/>
    <property type="match status" value="1"/>
</dbReference>
<dbReference type="PROSITE" id="PS50112">
    <property type="entry name" value="PAS"/>
    <property type="match status" value="1"/>
</dbReference>
<dbReference type="InterPro" id="IPR043128">
    <property type="entry name" value="Rev_trsase/Diguanyl_cyclase"/>
</dbReference>
<dbReference type="InterPro" id="IPR029787">
    <property type="entry name" value="Nucleotide_cyclase"/>
</dbReference>
<evidence type="ECO:0000313" key="4">
    <source>
        <dbReference type="EMBL" id="MBJ8339988.1"/>
    </source>
</evidence>
<feature type="domain" description="EAL" evidence="2">
    <location>
        <begin position="449"/>
        <end position="716"/>
    </location>
</feature>
<dbReference type="CDD" id="cd01949">
    <property type="entry name" value="GGDEF"/>
    <property type="match status" value="1"/>
</dbReference>
<evidence type="ECO:0000259" key="1">
    <source>
        <dbReference type="PROSITE" id="PS50112"/>
    </source>
</evidence>
<sequence length="716" mass="76970">MALHVDKQLAVIWRAIARVASDGVIIATADGTIIEFNPIAERIFASNRNDVIGSKMIDVVVPAHLRGPHRASVARFRASSQLPYERAFKFRTLGRRGDGTSVPIEVTITATPGDDVDSGAAPEWIVAFIREPAEHGTLVETTTPVGPVASDKRWMSGDQISEILGSAPLVVFSLDLDGVIRVATGGGLARMGVESDDLVGRNVFDLRPGREDLARIYRRALTGEKFRFRIEAKERVWDTHYQPLYSDEGELTGSLGVSIDVTAQVISEKALRLLAETDIVTGLGSRSHTEDSLAELLSDGEPLALLLIDLDDFKDINDSHGHAMGDRVLHRVGTRIRKTAPARSIIGRLGGDELVVGLRTADVDQAAAVASSIIDAISRPMRINFDVAGQPIRLDISVTASVGIAVAPGDGVSIATLLTRADSAMYAAKRSGRAAHRFYRADADRASRRLKVSTRLRKAITSGSLDVEFQPIVDLTASRITGFEALARWNDTQLGPVGPDEFIALAENSPLIDELFDLVLDRSLRAAANWNAQIDATTATPRAKGGELLTVGVNVAARQLRDRTLPSRIVDAAASAGLTPSCVVLELTETALMDDSGRSRAVIGALRDAGIRALIDDYGIGYSNMARLSDLSATGLLDGIKIDRTFVSDLPTDRAVTLLEMFVTTTKALGVSAIAEGIESDEQLNLLKSLGYRFGQGWRFAKPMSADAAARFRLGD</sequence>
<proteinExistence type="predicted"/>
<dbReference type="SMART" id="SM00052">
    <property type="entry name" value="EAL"/>
    <property type="match status" value="1"/>
</dbReference>
<dbReference type="AlphaFoldDB" id="A0A934NRB4"/>
<dbReference type="Pfam" id="PF00563">
    <property type="entry name" value="EAL"/>
    <property type="match status" value="1"/>
</dbReference>
<dbReference type="SMART" id="SM00267">
    <property type="entry name" value="GGDEF"/>
    <property type="match status" value="1"/>
</dbReference>
<dbReference type="SUPFAM" id="SSF55785">
    <property type="entry name" value="PYP-like sensor domain (PAS domain)"/>
    <property type="match status" value="2"/>
</dbReference>
<evidence type="ECO:0000313" key="5">
    <source>
        <dbReference type="Proteomes" id="UP000655868"/>
    </source>
</evidence>
<dbReference type="Gene3D" id="3.30.70.270">
    <property type="match status" value="1"/>
</dbReference>
<dbReference type="SUPFAM" id="SSF55073">
    <property type="entry name" value="Nucleotide cyclase"/>
    <property type="match status" value="1"/>
</dbReference>
<comment type="caution">
    <text evidence="4">The sequence shown here is derived from an EMBL/GenBank/DDBJ whole genome shotgun (WGS) entry which is preliminary data.</text>
</comment>
<evidence type="ECO:0000259" key="3">
    <source>
        <dbReference type="PROSITE" id="PS50887"/>
    </source>
</evidence>
<dbReference type="InterPro" id="IPR000160">
    <property type="entry name" value="GGDEF_dom"/>
</dbReference>
<feature type="domain" description="GGDEF" evidence="3">
    <location>
        <begin position="301"/>
        <end position="441"/>
    </location>
</feature>
<dbReference type="InterPro" id="IPR000014">
    <property type="entry name" value="PAS"/>
</dbReference>
<dbReference type="InterPro" id="IPR035919">
    <property type="entry name" value="EAL_sf"/>
</dbReference>
<dbReference type="SMART" id="SM00091">
    <property type="entry name" value="PAS"/>
    <property type="match status" value="2"/>
</dbReference>
<dbReference type="Pfam" id="PF08448">
    <property type="entry name" value="PAS_4"/>
    <property type="match status" value="1"/>
</dbReference>
<dbReference type="PANTHER" id="PTHR44757">
    <property type="entry name" value="DIGUANYLATE CYCLASE DGCP"/>
    <property type="match status" value="1"/>
</dbReference>
<name>A0A934NRB4_9NOCA</name>
<dbReference type="Gene3D" id="3.20.20.450">
    <property type="entry name" value="EAL domain"/>
    <property type="match status" value="1"/>
</dbReference>
<dbReference type="Gene3D" id="3.30.450.20">
    <property type="entry name" value="PAS domain"/>
    <property type="match status" value="2"/>
</dbReference>
<dbReference type="Proteomes" id="UP000655868">
    <property type="component" value="Unassembled WGS sequence"/>
</dbReference>
<dbReference type="InterPro" id="IPR035965">
    <property type="entry name" value="PAS-like_dom_sf"/>
</dbReference>
<organism evidence="4 5">
    <name type="scientific">Antrihabitans stalagmiti</name>
    <dbReference type="NCBI Taxonomy" id="2799499"/>
    <lineage>
        <taxon>Bacteria</taxon>
        <taxon>Bacillati</taxon>
        <taxon>Actinomycetota</taxon>
        <taxon>Actinomycetes</taxon>
        <taxon>Mycobacteriales</taxon>
        <taxon>Nocardiaceae</taxon>
        <taxon>Antrihabitans</taxon>
    </lineage>
</organism>
<dbReference type="EMBL" id="JAEMNV010000004">
    <property type="protein sequence ID" value="MBJ8339988.1"/>
    <property type="molecule type" value="Genomic_DNA"/>
</dbReference>
<dbReference type="PANTHER" id="PTHR44757:SF2">
    <property type="entry name" value="BIOFILM ARCHITECTURE MAINTENANCE PROTEIN MBAA"/>
    <property type="match status" value="1"/>
</dbReference>
<dbReference type="Pfam" id="PF00990">
    <property type="entry name" value="GGDEF"/>
    <property type="match status" value="1"/>
</dbReference>
<dbReference type="NCBIfam" id="TIGR00254">
    <property type="entry name" value="GGDEF"/>
    <property type="match status" value="1"/>
</dbReference>
<evidence type="ECO:0000259" key="2">
    <source>
        <dbReference type="PROSITE" id="PS50883"/>
    </source>
</evidence>
<protein>
    <submittedName>
        <fullName evidence="4">EAL domain-containing protein</fullName>
    </submittedName>
</protein>